<dbReference type="RefSeq" id="WP_381341394.1">
    <property type="nucleotide sequence ID" value="NZ_JBHMCY010000004.1"/>
</dbReference>
<keyword evidence="3" id="KW-1185">Reference proteome</keyword>
<evidence type="ECO:0000256" key="1">
    <source>
        <dbReference type="SAM" id="MobiDB-lite"/>
    </source>
</evidence>
<proteinExistence type="predicted"/>
<reference evidence="2 3" key="1">
    <citation type="submission" date="2024-09" db="EMBL/GenBank/DDBJ databases">
        <authorList>
            <person name="Sun Q."/>
            <person name="Mori K."/>
        </authorList>
    </citation>
    <scope>NUCLEOTIDE SEQUENCE [LARGE SCALE GENOMIC DNA]</scope>
    <source>
        <strain evidence="2 3">JCM 6917</strain>
    </source>
</reference>
<dbReference type="EMBL" id="JBHMCY010000004">
    <property type="protein sequence ID" value="MFB9461697.1"/>
    <property type="molecule type" value="Genomic_DNA"/>
</dbReference>
<evidence type="ECO:0000313" key="2">
    <source>
        <dbReference type="EMBL" id="MFB9461697.1"/>
    </source>
</evidence>
<organism evidence="2 3">
    <name type="scientific">Streptomyces cinereospinus</name>
    <dbReference type="NCBI Taxonomy" id="285561"/>
    <lineage>
        <taxon>Bacteria</taxon>
        <taxon>Bacillati</taxon>
        <taxon>Actinomycetota</taxon>
        <taxon>Actinomycetes</taxon>
        <taxon>Kitasatosporales</taxon>
        <taxon>Streptomycetaceae</taxon>
        <taxon>Streptomyces</taxon>
    </lineage>
</organism>
<sequence length="100" mass="10383">MPQEIPRRSGLAGAAPAFAAALDGARSPARARRTDGTAYRATLPRDRLGLRGTLPGGHVHTPARRFGAGGTTEVADPGFVRDRLEVVARVRAIVTAAVTG</sequence>
<dbReference type="Proteomes" id="UP001589709">
    <property type="component" value="Unassembled WGS sequence"/>
</dbReference>
<accession>A0ABV5MUN1</accession>
<comment type="caution">
    <text evidence="2">The sequence shown here is derived from an EMBL/GenBank/DDBJ whole genome shotgun (WGS) entry which is preliminary data.</text>
</comment>
<name>A0ABV5MUN1_9ACTN</name>
<feature type="region of interest" description="Disordered" evidence="1">
    <location>
        <begin position="22"/>
        <end position="70"/>
    </location>
</feature>
<gene>
    <name evidence="2" type="ORF">ACFF45_02860</name>
</gene>
<evidence type="ECO:0000313" key="3">
    <source>
        <dbReference type="Proteomes" id="UP001589709"/>
    </source>
</evidence>
<protein>
    <submittedName>
        <fullName evidence="2">Uncharacterized protein</fullName>
    </submittedName>
</protein>